<keyword evidence="3" id="KW-1185">Reference proteome</keyword>
<evidence type="ECO:0000313" key="2">
    <source>
        <dbReference type="EMBL" id="KIR63517.1"/>
    </source>
</evidence>
<keyword evidence="2" id="KW-0808">Transferase</keyword>
<accession>A0A0D0UXV3</accession>
<organism evidence="2 3">
    <name type="scientific">Micromonospora haikouensis</name>
    <dbReference type="NCBI Taxonomy" id="686309"/>
    <lineage>
        <taxon>Bacteria</taxon>
        <taxon>Bacillati</taxon>
        <taxon>Actinomycetota</taxon>
        <taxon>Actinomycetes</taxon>
        <taxon>Micromonosporales</taxon>
        <taxon>Micromonosporaceae</taxon>
        <taxon>Micromonospora</taxon>
    </lineage>
</organism>
<dbReference type="AlphaFoldDB" id="A0A0D0UXV3"/>
<dbReference type="PATRIC" id="fig|47853.6.peg.4226"/>
<dbReference type="InterPro" id="IPR019646">
    <property type="entry name" value="Aminoglyc_AdlTrfase"/>
</dbReference>
<dbReference type="Gene3D" id="3.30.460.40">
    <property type="match status" value="1"/>
</dbReference>
<evidence type="ECO:0000313" key="3">
    <source>
        <dbReference type="Proteomes" id="UP000032254"/>
    </source>
</evidence>
<dbReference type="EMBL" id="JXSX01000002">
    <property type="protein sequence ID" value="KIR63517.1"/>
    <property type="molecule type" value="Genomic_DNA"/>
</dbReference>
<protein>
    <submittedName>
        <fullName evidence="2">Aminoglycoside adenylyltransferase</fullName>
    </submittedName>
</protein>
<sequence length="175" mass="19029">MAARQLAAIAETVTVARVVGVALWLRGGWAMDFVLGEVTRPHVDVDWYCWRDDADRLAEALGGRGWRVDPRLPVDVQLELVRGDVELSVAYLSRDAAGQVVVGAGPWAGTPLPAGMLDAPPGRIGDLTAPVVSVAAQIEFKEMFPVWMPDRPRRPKDAADLTRLRAAHPPPRRPG</sequence>
<name>A0A0D0UXV3_9ACTN</name>
<comment type="caution">
    <text evidence="2">The sequence shown here is derived from an EMBL/GenBank/DDBJ whole genome shotgun (WGS) entry which is preliminary data.</text>
</comment>
<proteinExistence type="predicted"/>
<gene>
    <name evidence="2" type="ORF">TK50_20205</name>
</gene>
<dbReference type="Pfam" id="PF10706">
    <property type="entry name" value="Aminoglyc_resit"/>
    <property type="match status" value="1"/>
</dbReference>
<feature type="region of interest" description="Disordered" evidence="1">
    <location>
        <begin position="149"/>
        <end position="175"/>
    </location>
</feature>
<feature type="compositionally biased region" description="Basic and acidic residues" evidence="1">
    <location>
        <begin position="150"/>
        <end position="163"/>
    </location>
</feature>
<evidence type="ECO:0000256" key="1">
    <source>
        <dbReference type="SAM" id="MobiDB-lite"/>
    </source>
</evidence>
<dbReference type="GO" id="GO:0016779">
    <property type="term" value="F:nucleotidyltransferase activity"/>
    <property type="evidence" value="ECO:0007669"/>
    <property type="project" value="UniProtKB-KW"/>
</dbReference>
<reference evidence="2 3" key="1">
    <citation type="submission" date="2015-01" db="EMBL/GenBank/DDBJ databases">
        <title>Sequencing and annotation of Micromonospora carbonacea strain JXNU-1 genome.</title>
        <authorList>
            <person name="Long Z."/>
            <person name="Huang Y."/>
            <person name="Jiang Y."/>
        </authorList>
    </citation>
    <scope>NUCLEOTIDE SEQUENCE [LARGE SCALE GENOMIC DNA]</scope>
    <source>
        <strain evidence="2 3">JXNU-1</strain>
    </source>
</reference>
<dbReference type="Proteomes" id="UP000032254">
    <property type="component" value="Unassembled WGS sequence"/>
</dbReference>
<keyword evidence="2" id="KW-0548">Nucleotidyltransferase</keyword>